<comment type="subcellular location">
    <subcellularLocation>
        <location evidence="1">Cell membrane</location>
        <topology evidence="1">Multi-pass membrane protein</topology>
    </subcellularLocation>
</comment>
<evidence type="ECO:0000313" key="11">
    <source>
        <dbReference type="Proteomes" id="UP000324832"/>
    </source>
</evidence>
<feature type="transmembrane region" description="Helical" evidence="8">
    <location>
        <begin position="95"/>
        <end position="114"/>
    </location>
</feature>
<evidence type="ECO:0000256" key="2">
    <source>
        <dbReference type="ARBA" id="ARBA00009657"/>
    </source>
</evidence>
<dbReference type="AlphaFoldDB" id="A0A5E4PTG4"/>
<dbReference type="GO" id="GO:0015347">
    <property type="term" value="F:sodium-independent organic anion transmembrane transporter activity"/>
    <property type="evidence" value="ECO:0007669"/>
    <property type="project" value="TreeGrafter"/>
</dbReference>
<evidence type="ECO:0000256" key="8">
    <source>
        <dbReference type="SAM" id="Phobius"/>
    </source>
</evidence>
<evidence type="ECO:0000256" key="1">
    <source>
        <dbReference type="ARBA" id="ARBA00004651"/>
    </source>
</evidence>
<dbReference type="InterPro" id="IPR036259">
    <property type="entry name" value="MFS_trans_sf"/>
</dbReference>
<dbReference type="PANTHER" id="PTHR11388">
    <property type="entry name" value="ORGANIC ANION TRANSPORTER"/>
    <property type="match status" value="1"/>
</dbReference>
<dbReference type="SUPFAM" id="SSF103473">
    <property type="entry name" value="MFS general substrate transporter"/>
    <property type="match status" value="1"/>
</dbReference>
<dbReference type="PANTHER" id="PTHR11388:SF158">
    <property type="entry name" value="ORGANIC ANION TRANSPORTING POLYPEPTIDE 33EB"/>
    <property type="match status" value="1"/>
</dbReference>
<evidence type="ECO:0000256" key="5">
    <source>
        <dbReference type="ARBA" id="ARBA00022989"/>
    </source>
</evidence>
<dbReference type="InterPro" id="IPR002350">
    <property type="entry name" value="Kazal_dom"/>
</dbReference>
<feature type="transmembrane region" description="Helical" evidence="8">
    <location>
        <begin position="134"/>
        <end position="157"/>
    </location>
</feature>
<feature type="transmembrane region" description="Helical" evidence="8">
    <location>
        <begin position="489"/>
        <end position="511"/>
    </location>
</feature>
<feature type="transmembrane region" description="Helical" evidence="8">
    <location>
        <begin position="259"/>
        <end position="282"/>
    </location>
</feature>
<keyword evidence="5 8" id="KW-1133">Transmembrane helix</keyword>
<sequence>MSCLNTCYNKVKSRIQSWANNREFVPQTLRKLVFGNLITITIAEAAAYRIIIQDVRTGNLPHYMPYLLLTLFAMLEAIAAPIVGWLGYRNRRRMLLGWSWGLFFICFTLFFIPSPTQLDESELCSSTKNTIIKYTGVSAVTAVRLSIVLFTATCFLLTRVATWSHYLAYTDEYAPERSSVHVGILVISRIIPGIFGFKMLTVVLEKSIIINAVILTMPLIVQNVQMHFAIPSSSPEVGGVAKASPSLDDRDFFTSLRRVLFNFIAMSQMVALGLMAAAFFGFSYHEAALVHTRYNIVPGTETVTHFPEFFRYIPAILGVVYVGVKHSVPILPEFDFFRGVKHIIKMTVIAFVMYIVVVSVPSCSKGQLAGLDGTYQTPICSSSCGCVPSWNAFSPVCVVDTMTTFASPCEAGCTTLEDQHGISVYTNCSCAATSGRAVAGACGDHECQPAYQLHLTLYSIIVAVSALAFQTQIMMILKSVDPRDKSIAIGMMWAMIATVAYVFGNSIFYAITSKACHWFTWKKCQLYNEHFPYMVGFTCASFVFISLLVNLASLGYLKTKFKCDSRNAVN</sequence>
<evidence type="ECO:0000256" key="6">
    <source>
        <dbReference type="ARBA" id="ARBA00023136"/>
    </source>
</evidence>
<evidence type="ECO:0000256" key="4">
    <source>
        <dbReference type="ARBA" id="ARBA00022692"/>
    </source>
</evidence>
<accession>A0A5E4PTG4</accession>
<keyword evidence="6 8" id="KW-0472">Membrane</keyword>
<organism evidence="10 11">
    <name type="scientific">Leptidea sinapis</name>
    <dbReference type="NCBI Taxonomy" id="189913"/>
    <lineage>
        <taxon>Eukaryota</taxon>
        <taxon>Metazoa</taxon>
        <taxon>Ecdysozoa</taxon>
        <taxon>Arthropoda</taxon>
        <taxon>Hexapoda</taxon>
        <taxon>Insecta</taxon>
        <taxon>Pterygota</taxon>
        <taxon>Neoptera</taxon>
        <taxon>Endopterygota</taxon>
        <taxon>Lepidoptera</taxon>
        <taxon>Glossata</taxon>
        <taxon>Ditrysia</taxon>
        <taxon>Papilionoidea</taxon>
        <taxon>Pieridae</taxon>
        <taxon>Dismorphiinae</taxon>
        <taxon>Leptidea</taxon>
    </lineage>
</organism>
<keyword evidence="11" id="KW-1185">Reference proteome</keyword>
<feature type="transmembrane region" description="Helical" evidence="8">
    <location>
        <begin position="455"/>
        <end position="477"/>
    </location>
</feature>
<dbReference type="GO" id="GO:0043252">
    <property type="term" value="P:sodium-independent organic anion transport"/>
    <property type="evidence" value="ECO:0007669"/>
    <property type="project" value="TreeGrafter"/>
</dbReference>
<evidence type="ECO:0000256" key="7">
    <source>
        <dbReference type="ARBA" id="ARBA00023157"/>
    </source>
</evidence>
<keyword evidence="4 8" id="KW-0812">Transmembrane</keyword>
<dbReference type="PROSITE" id="PS51465">
    <property type="entry name" value="KAZAL_2"/>
    <property type="match status" value="1"/>
</dbReference>
<evidence type="ECO:0000259" key="9">
    <source>
        <dbReference type="PROSITE" id="PS51465"/>
    </source>
</evidence>
<protein>
    <recommendedName>
        <fullName evidence="9">Kazal-like domain-containing protein</fullName>
    </recommendedName>
</protein>
<dbReference type="GO" id="GO:0016323">
    <property type="term" value="C:basolateral plasma membrane"/>
    <property type="evidence" value="ECO:0007669"/>
    <property type="project" value="TreeGrafter"/>
</dbReference>
<gene>
    <name evidence="10" type="ORF">LSINAPIS_LOCUS1656</name>
</gene>
<dbReference type="EMBL" id="FZQP02000260">
    <property type="protein sequence ID" value="VVC88231.1"/>
    <property type="molecule type" value="Genomic_DNA"/>
</dbReference>
<feature type="transmembrane region" description="Helical" evidence="8">
    <location>
        <begin position="63"/>
        <end position="88"/>
    </location>
</feature>
<name>A0A5E4PTG4_9NEOP</name>
<feature type="domain" description="Kazal-like" evidence="9">
    <location>
        <begin position="374"/>
        <end position="429"/>
    </location>
</feature>
<feature type="transmembrane region" description="Helical" evidence="8">
    <location>
        <begin position="531"/>
        <end position="557"/>
    </location>
</feature>
<evidence type="ECO:0000256" key="3">
    <source>
        <dbReference type="ARBA" id="ARBA00022475"/>
    </source>
</evidence>
<proteinExistence type="inferred from homology"/>
<keyword evidence="7" id="KW-1015">Disulfide bond</keyword>
<dbReference type="InterPro" id="IPR004156">
    <property type="entry name" value="OATP"/>
</dbReference>
<feature type="transmembrane region" description="Helical" evidence="8">
    <location>
        <begin position="343"/>
        <end position="362"/>
    </location>
</feature>
<keyword evidence="3" id="KW-1003">Cell membrane</keyword>
<evidence type="ECO:0000313" key="10">
    <source>
        <dbReference type="EMBL" id="VVC88231.1"/>
    </source>
</evidence>
<feature type="transmembrane region" description="Helical" evidence="8">
    <location>
        <begin position="32"/>
        <end position="51"/>
    </location>
</feature>
<reference evidence="10 11" key="1">
    <citation type="submission" date="2017-07" db="EMBL/GenBank/DDBJ databases">
        <authorList>
            <person name="Talla V."/>
            <person name="Backstrom N."/>
        </authorList>
    </citation>
    <scope>NUCLEOTIDE SEQUENCE [LARGE SCALE GENOMIC DNA]</scope>
</reference>
<dbReference type="Pfam" id="PF03137">
    <property type="entry name" value="OATP"/>
    <property type="match status" value="1"/>
</dbReference>
<dbReference type="Proteomes" id="UP000324832">
    <property type="component" value="Unassembled WGS sequence"/>
</dbReference>
<comment type="similarity">
    <text evidence="2">Belongs to the organo anion transporter (TC 2.A.60) family.</text>
</comment>